<proteinExistence type="predicted"/>
<feature type="domain" description="M23ase beta-sheet core" evidence="2">
    <location>
        <begin position="326"/>
        <end position="415"/>
    </location>
</feature>
<dbReference type="EMBL" id="CP127221">
    <property type="protein sequence ID" value="WIW95910.1"/>
    <property type="molecule type" value="Genomic_DNA"/>
</dbReference>
<dbReference type="GO" id="GO:0004222">
    <property type="term" value="F:metalloendopeptidase activity"/>
    <property type="evidence" value="ECO:0007669"/>
    <property type="project" value="TreeGrafter"/>
</dbReference>
<organism evidence="3 4">
    <name type="scientific">Altererythrobacter rubellus</name>
    <dbReference type="NCBI Taxonomy" id="2173831"/>
    <lineage>
        <taxon>Bacteria</taxon>
        <taxon>Pseudomonadati</taxon>
        <taxon>Pseudomonadota</taxon>
        <taxon>Alphaproteobacteria</taxon>
        <taxon>Sphingomonadales</taxon>
        <taxon>Erythrobacteraceae</taxon>
        <taxon>Altererythrobacter</taxon>
    </lineage>
</organism>
<dbReference type="InterPro" id="IPR011055">
    <property type="entry name" value="Dup_hybrid_motif"/>
</dbReference>
<evidence type="ECO:0000256" key="1">
    <source>
        <dbReference type="SAM" id="Coils"/>
    </source>
</evidence>
<gene>
    <name evidence="3" type="ORF">QQX03_02040</name>
</gene>
<dbReference type="PANTHER" id="PTHR21666:SF270">
    <property type="entry name" value="MUREIN HYDROLASE ACTIVATOR ENVC"/>
    <property type="match status" value="1"/>
</dbReference>
<dbReference type="Gene3D" id="2.70.70.10">
    <property type="entry name" value="Glucose Permease (Domain IIA)"/>
    <property type="match status" value="1"/>
</dbReference>
<dbReference type="PANTHER" id="PTHR21666">
    <property type="entry name" value="PEPTIDASE-RELATED"/>
    <property type="match status" value="1"/>
</dbReference>
<dbReference type="Proteomes" id="UP001231445">
    <property type="component" value="Chromosome"/>
</dbReference>
<protein>
    <submittedName>
        <fullName evidence="3">Peptidoglycan DD-metalloendopeptidase family protein</fullName>
    </submittedName>
</protein>
<reference evidence="3 4" key="1">
    <citation type="submission" date="2023-06" db="EMBL/GenBank/DDBJ databases">
        <title>Altererythrobacter rubellus NBRC 112769 genome.</title>
        <authorList>
            <person name="Zhang K."/>
        </authorList>
    </citation>
    <scope>NUCLEOTIDE SEQUENCE [LARGE SCALE GENOMIC DNA]</scope>
    <source>
        <strain evidence="3 4">NBRC 112769</strain>
    </source>
</reference>
<dbReference type="SUPFAM" id="SSF51261">
    <property type="entry name" value="Duplicated hybrid motif"/>
    <property type="match status" value="1"/>
</dbReference>
<dbReference type="KEGG" id="arue:QQX03_02040"/>
<sequence>MPADSPNLTKLLLVGAGAITIGWGALAAQESLNISAATASVEGFGSTEDARQALERAQATAEFAQQRAVKFSQEASLATAEIDRLAKESAALAAQIQQSEADILAASAQLAILADQRAVLDARLAKRQQPLVRLTAAIQNMARRPIVLSALQPGSLRDTVYVRAVLETTLPQIREQTASLHSEVEQGRALESEAARSLAELQASETDLQNRRNELAALMRQQQEASRSNSALARREAQRALALAEQARDLDQLVGELDRAGLVREELATLAGPIMRPARPEASRVMPTTNATPRAQETSPPAQFQLPVHGRTITGFGEEGDAGIRSNGITIAPASGAQIVAPALGRVSFAGVYRGFGRIVIIEHENGWTSLITGLAQTSVNTGVQVIGGAPIGTAALRQPEISFELRERGEPINPLSLL</sequence>
<evidence type="ECO:0000313" key="4">
    <source>
        <dbReference type="Proteomes" id="UP001231445"/>
    </source>
</evidence>
<dbReference type="CDD" id="cd12797">
    <property type="entry name" value="M23_peptidase"/>
    <property type="match status" value="1"/>
</dbReference>
<feature type="coiled-coil region" evidence="1">
    <location>
        <begin position="198"/>
        <end position="228"/>
    </location>
</feature>
<dbReference type="AlphaFoldDB" id="A0A9Y2B8C4"/>
<accession>A0A9Y2B8C4</accession>
<evidence type="ECO:0000313" key="3">
    <source>
        <dbReference type="EMBL" id="WIW95910.1"/>
    </source>
</evidence>
<dbReference type="Pfam" id="PF01551">
    <property type="entry name" value="Peptidase_M23"/>
    <property type="match status" value="1"/>
</dbReference>
<feature type="coiled-coil region" evidence="1">
    <location>
        <begin position="47"/>
        <end position="102"/>
    </location>
</feature>
<keyword evidence="4" id="KW-1185">Reference proteome</keyword>
<evidence type="ECO:0000259" key="2">
    <source>
        <dbReference type="Pfam" id="PF01551"/>
    </source>
</evidence>
<keyword evidence="1" id="KW-0175">Coiled coil</keyword>
<dbReference type="InterPro" id="IPR016047">
    <property type="entry name" value="M23ase_b-sheet_dom"/>
</dbReference>
<dbReference type="RefSeq" id="WP_285976222.1">
    <property type="nucleotide sequence ID" value="NZ_CP127221.1"/>
</dbReference>
<dbReference type="InterPro" id="IPR050570">
    <property type="entry name" value="Cell_wall_metabolism_enzyme"/>
</dbReference>
<name>A0A9Y2B8C4_9SPHN</name>